<feature type="chain" id="PRO_5035746855" evidence="1">
    <location>
        <begin position="20"/>
        <end position="147"/>
    </location>
</feature>
<proteinExistence type="predicted"/>
<evidence type="ECO:0000313" key="3">
    <source>
        <dbReference type="Proteomes" id="UP000005204"/>
    </source>
</evidence>
<accession>A0A8R2AMU2</accession>
<dbReference type="OrthoDB" id="7358924at2759"/>
<dbReference type="OMA" id="PFTSCAI"/>
<reference evidence="2" key="2">
    <citation type="submission" date="2022-06" db="UniProtKB">
        <authorList>
            <consortium name="EnsemblMetazoa"/>
        </authorList>
    </citation>
    <scope>IDENTIFICATION</scope>
    <source>
        <strain evidence="2">p50T (Dazao)</strain>
    </source>
</reference>
<keyword evidence="1" id="KW-0732">Signal</keyword>
<dbReference type="Proteomes" id="UP000005204">
    <property type="component" value="Unassembled WGS sequence"/>
</dbReference>
<sequence>MAKFLYLFALAAAIAQASAVTEITIPDISFNFLTNDLIGKSLSIPKSFLDTLVSCHVIFPNRVMYEAFPNNNLPAGNIFFLEAVQPFTSCAIGFRGAAVSLSGTYELRSLVTHVADNSRSLTRQRFHLTLQEIKPRNSQIVEESEKA</sequence>
<dbReference type="AlphaFoldDB" id="A0A8R2AMU2"/>
<gene>
    <name evidence="2" type="primary">101743598</name>
</gene>
<protein>
    <submittedName>
        <fullName evidence="2">Uncharacterized protein</fullName>
    </submittedName>
</protein>
<organism evidence="2 3">
    <name type="scientific">Bombyx mori</name>
    <name type="common">Silk moth</name>
    <dbReference type="NCBI Taxonomy" id="7091"/>
    <lineage>
        <taxon>Eukaryota</taxon>
        <taxon>Metazoa</taxon>
        <taxon>Ecdysozoa</taxon>
        <taxon>Arthropoda</taxon>
        <taxon>Hexapoda</taxon>
        <taxon>Insecta</taxon>
        <taxon>Pterygota</taxon>
        <taxon>Neoptera</taxon>
        <taxon>Endopterygota</taxon>
        <taxon>Lepidoptera</taxon>
        <taxon>Glossata</taxon>
        <taxon>Ditrysia</taxon>
        <taxon>Bombycoidea</taxon>
        <taxon>Bombycidae</taxon>
        <taxon>Bombycinae</taxon>
        <taxon>Bombyx</taxon>
    </lineage>
</organism>
<evidence type="ECO:0000313" key="2">
    <source>
        <dbReference type="EnsemblMetazoa" id="XP_004927569.1"/>
    </source>
</evidence>
<dbReference type="KEGG" id="bmor:101743598"/>
<keyword evidence="3" id="KW-1185">Reference proteome</keyword>
<dbReference type="EnsemblMetazoa" id="XM_004927512.4">
    <property type="protein sequence ID" value="XP_004927569.1"/>
    <property type="gene ID" value="LOC101743598"/>
</dbReference>
<feature type="signal peptide" evidence="1">
    <location>
        <begin position="1"/>
        <end position="19"/>
    </location>
</feature>
<name>A0A8R2AMU2_BOMMO</name>
<evidence type="ECO:0000256" key="1">
    <source>
        <dbReference type="SAM" id="SignalP"/>
    </source>
</evidence>
<reference evidence="3" key="1">
    <citation type="journal article" date="2008" name="Insect Biochem. Mol. Biol.">
        <title>The genome of a lepidopteran model insect, the silkworm Bombyx mori.</title>
        <authorList>
            <consortium name="International Silkworm Genome Consortium"/>
        </authorList>
    </citation>
    <scope>NUCLEOTIDE SEQUENCE [LARGE SCALE GENOMIC DNA]</scope>
    <source>
        <strain evidence="3">p50T</strain>
    </source>
</reference>